<keyword evidence="2" id="KW-1185">Reference proteome</keyword>
<gene>
    <name evidence="1" type="ORF">MuYL_1114</name>
</gene>
<dbReference type="EMBL" id="CP022743">
    <property type="protein sequence ID" value="ASU33014.1"/>
    <property type="molecule type" value="Genomic_DNA"/>
</dbReference>
<accession>A0A223NTL0</accession>
<evidence type="ECO:0000313" key="2">
    <source>
        <dbReference type="Proteomes" id="UP000215002"/>
    </source>
</evidence>
<reference evidence="1 2" key="1">
    <citation type="submission" date="2017-08" db="EMBL/GenBank/DDBJ databases">
        <title>Complete genome sequence of Mucilaginibacter sp. strain BJC16-A31.</title>
        <authorList>
            <consortium name="Henan University of Science and Technology"/>
            <person name="You X."/>
        </authorList>
    </citation>
    <scope>NUCLEOTIDE SEQUENCE [LARGE SCALE GENOMIC DNA]</scope>
    <source>
        <strain evidence="1 2">BJC16-A31</strain>
    </source>
</reference>
<sequence length="42" mass="4900">MTNFNVFNKKTALVMLSDKLSKKYYKYLAVNFSAIVKLIIIK</sequence>
<name>A0A223NTL0_9SPHI</name>
<dbReference type="Proteomes" id="UP000215002">
    <property type="component" value="Chromosome"/>
</dbReference>
<dbReference type="KEGG" id="muc:MuYL_1114"/>
<proteinExistence type="predicted"/>
<dbReference type="AlphaFoldDB" id="A0A223NTL0"/>
<protein>
    <submittedName>
        <fullName evidence="1">Uncharacterized protein</fullName>
    </submittedName>
</protein>
<evidence type="ECO:0000313" key="1">
    <source>
        <dbReference type="EMBL" id="ASU33014.1"/>
    </source>
</evidence>
<organism evidence="1 2">
    <name type="scientific">Mucilaginibacter xinganensis</name>
    <dbReference type="NCBI Taxonomy" id="1234841"/>
    <lineage>
        <taxon>Bacteria</taxon>
        <taxon>Pseudomonadati</taxon>
        <taxon>Bacteroidota</taxon>
        <taxon>Sphingobacteriia</taxon>
        <taxon>Sphingobacteriales</taxon>
        <taxon>Sphingobacteriaceae</taxon>
        <taxon>Mucilaginibacter</taxon>
    </lineage>
</organism>